<dbReference type="SUPFAM" id="SSF53613">
    <property type="entry name" value="Ribokinase-like"/>
    <property type="match status" value="1"/>
</dbReference>
<dbReference type="GO" id="GO:0016301">
    <property type="term" value="F:kinase activity"/>
    <property type="evidence" value="ECO:0007669"/>
    <property type="project" value="UniProtKB-KW"/>
</dbReference>
<sequence length="311" mass="32385">MPRLLHTGQVIVDLAMSLDTLPASGGDELAHSASFHAGGGFNVMAAAQRNGLQSVYLGRHGQGQFGDLARQAMRAEGIQMTLPIDPGKDTGLCVALTEASAERTFISCIGAEGGLSAHDLAHVSVQPDDRVYVSGYSLLHADKAQPLLQWIRGLPHSIQVAFDPGPLIADIDPQLIDALLPRLYLWTSNRREAQSFTSTSTLADALRALTARLPAHCLAVVRDGPQGCWLSDGHGHQHIAGFKVQALDSNGAGDAHTGVLIAALAGGHDAVQAATRANAAAALAVTRRGPATAPNAKEVDTLVGKTGRGSC</sequence>
<dbReference type="PANTHER" id="PTHR10584:SF167">
    <property type="entry name" value="PFKB DOMAIN PROTEIN"/>
    <property type="match status" value="1"/>
</dbReference>
<dbReference type="InterPro" id="IPR011611">
    <property type="entry name" value="PfkB_dom"/>
</dbReference>
<accession>A0A266LW28</accession>
<protein>
    <submittedName>
        <fullName evidence="4">Sugar kinase</fullName>
    </submittedName>
</protein>
<dbReference type="Proteomes" id="UP000216113">
    <property type="component" value="Unassembled WGS sequence"/>
</dbReference>
<dbReference type="Gene3D" id="3.40.1190.20">
    <property type="match status" value="1"/>
</dbReference>
<dbReference type="InterPro" id="IPR029056">
    <property type="entry name" value="Ribokinase-like"/>
</dbReference>
<dbReference type="Pfam" id="PF00294">
    <property type="entry name" value="PfkB"/>
    <property type="match status" value="1"/>
</dbReference>
<dbReference type="EMBL" id="NQKL01000005">
    <property type="protein sequence ID" value="OZY42243.1"/>
    <property type="molecule type" value="Genomic_DNA"/>
</dbReference>
<gene>
    <name evidence="4" type="ORF">CJF43_07470</name>
</gene>
<evidence type="ECO:0000256" key="1">
    <source>
        <dbReference type="ARBA" id="ARBA00022679"/>
    </source>
</evidence>
<feature type="domain" description="Carbohydrate kinase PfkB" evidence="3">
    <location>
        <begin position="5"/>
        <end position="292"/>
    </location>
</feature>
<dbReference type="AlphaFoldDB" id="A0A266LW28"/>
<reference evidence="4 5" key="1">
    <citation type="submission" date="2017-08" db="EMBL/GenBank/DDBJ databases">
        <title>Genomic and metabolic characterisation of spoilage-associated Pseudomonas species.</title>
        <authorList>
            <person name="Stanborough T."/>
            <person name="Fegan N."/>
            <person name="Powell S.M."/>
            <person name="Singh T."/>
            <person name="Tamplin M.L."/>
            <person name="Chandry P.S."/>
        </authorList>
    </citation>
    <scope>NUCLEOTIDE SEQUENCE [LARGE SCALE GENOMIC DNA]</scope>
    <source>
        <strain evidence="4 5">F1820</strain>
    </source>
</reference>
<dbReference type="RefSeq" id="WP_095028626.1">
    <property type="nucleotide sequence ID" value="NZ_NQKL01000005.1"/>
</dbReference>
<name>A0A266LW28_PSEFR</name>
<evidence type="ECO:0000313" key="4">
    <source>
        <dbReference type="EMBL" id="OZY42243.1"/>
    </source>
</evidence>
<keyword evidence="1" id="KW-0808">Transferase</keyword>
<keyword evidence="2 4" id="KW-0418">Kinase</keyword>
<evidence type="ECO:0000256" key="2">
    <source>
        <dbReference type="ARBA" id="ARBA00022777"/>
    </source>
</evidence>
<dbReference type="PANTHER" id="PTHR10584">
    <property type="entry name" value="SUGAR KINASE"/>
    <property type="match status" value="1"/>
</dbReference>
<evidence type="ECO:0000259" key="3">
    <source>
        <dbReference type="Pfam" id="PF00294"/>
    </source>
</evidence>
<evidence type="ECO:0000313" key="5">
    <source>
        <dbReference type="Proteomes" id="UP000216113"/>
    </source>
</evidence>
<organism evidence="4 5">
    <name type="scientific">Pseudomonas fragi</name>
    <dbReference type="NCBI Taxonomy" id="296"/>
    <lineage>
        <taxon>Bacteria</taxon>
        <taxon>Pseudomonadati</taxon>
        <taxon>Pseudomonadota</taxon>
        <taxon>Gammaproteobacteria</taxon>
        <taxon>Pseudomonadales</taxon>
        <taxon>Pseudomonadaceae</taxon>
        <taxon>Pseudomonas</taxon>
    </lineage>
</organism>
<comment type="caution">
    <text evidence="4">The sequence shown here is derived from an EMBL/GenBank/DDBJ whole genome shotgun (WGS) entry which is preliminary data.</text>
</comment>
<proteinExistence type="predicted"/>